<dbReference type="Proteomes" id="UP001178461">
    <property type="component" value="Chromosome 2"/>
</dbReference>
<evidence type="ECO:0000313" key="2">
    <source>
        <dbReference type="EMBL" id="CAI5766442.1"/>
    </source>
</evidence>
<keyword evidence="1" id="KW-0472">Membrane</keyword>
<evidence type="ECO:0000313" key="3">
    <source>
        <dbReference type="Proteomes" id="UP001178461"/>
    </source>
</evidence>
<keyword evidence="3" id="KW-1185">Reference proteome</keyword>
<dbReference type="EMBL" id="OX395127">
    <property type="protein sequence ID" value="CAI5766442.1"/>
    <property type="molecule type" value="Genomic_DNA"/>
</dbReference>
<keyword evidence="1" id="KW-0812">Transmembrane</keyword>
<protein>
    <submittedName>
        <fullName evidence="2">Uncharacterized protein</fullName>
    </submittedName>
</protein>
<keyword evidence="1" id="KW-1133">Transmembrane helix</keyword>
<feature type="transmembrane region" description="Helical" evidence="1">
    <location>
        <begin position="12"/>
        <end position="34"/>
    </location>
</feature>
<gene>
    <name evidence="2" type="ORF">PODLI_1B030903</name>
</gene>
<evidence type="ECO:0000256" key="1">
    <source>
        <dbReference type="SAM" id="Phobius"/>
    </source>
</evidence>
<sequence length="115" mass="13244">MTVLLLQYDGTLLWLRIFIKMAVAGLNINFSVFFPPLQTVRKIFCLQQMSKNDDDQQFTIDNAIKNMDKMSSELNKLMVKTQLLLCDLILNFSHPALTDVSTEADEKKREESTNL</sequence>
<proteinExistence type="predicted"/>
<dbReference type="AlphaFoldDB" id="A0AA35JUL3"/>
<organism evidence="2 3">
    <name type="scientific">Podarcis lilfordi</name>
    <name type="common">Lilford's wall lizard</name>
    <dbReference type="NCBI Taxonomy" id="74358"/>
    <lineage>
        <taxon>Eukaryota</taxon>
        <taxon>Metazoa</taxon>
        <taxon>Chordata</taxon>
        <taxon>Craniata</taxon>
        <taxon>Vertebrata</taxon>
        <taxon>Euteleostomi</taxon>
        <taxon>Lepidosauria</taxon>
        <taxon>Squamata</taxon>
        <taxon>Bifurcata</taxon>
        <taxon>Unidentata</taxon>
        <taxon>Episquamata</taxon>
        <taxon>Laterata</taxon>
        <taxon>Lacertibaenia</taxon>
        <taxon>Lacertidae</taxon>
        <taxon>Podarcis</taxon>
    </lineage>
</organism>
<name>A0AA35JUL3_9SAUR</name>
<reference evidence="2" key="1">
    <citation type="submission" date="2022-12" db="EMBL/GenBank/DDBJ databases">
        <authorList>
            <person name="Alioto T."/>
            <person name="Alioto T."/>
            <person name="Gomez Garrido J."/>
        </authorList>
    </citation>
    <scope>NUCLEOTIDE SEQUENCE</scope>
</reference>
<accession>A0AA35JUL3</accession>